<dbReference type="SUPFAM" id="SSF54637">
    <property type="entry name" value="Thioesterase/thiol ester dehydrase-isomerase"/>
    <property type="match status" value="1"/>
</dbReference>
<protein>
    <submittedName>
        <fullName evidence="4">PaaI family thioesterase</fullName>
    </submittedName>
</protein>
<keyword evidence="5" id="KW-1185">Reference proteome</keyword>
<organism evidence="4 5">
    <name type="scientific">Corynebacterium lipophilum</name>
    <dbReference type="NCBI Taxonomy" id="2804918"/>
    <lineage>
        <taxon>Bacteria</taxon>
        <taxon>Bacillati</taxon>
        <taxon>Actinomycetota</taxon>
        <taxon>Actinomycetes</taxon>
        <taxon>Mycobacteriales</taxon>
        <taxon>Corynebacteriaceae</taxon>
        <taxon>Corynebacterium</taxon>
    </lineage>
</organism>
<dbReference type="GO" id="GO:0061522">
    <property type="term" value="F:1,4-dihydroxy-2-naphthoyl-CoA thioesterase activity"/>
    <property type="evidence" value="ECO:0007669"/>
    <property type="project" value="TreeGrafter"/>
</dbReference>
<comment type="similarity">
    <text evidence="1">Belongs to the thioesterase PaaI family.</text>
</comment>
<evidence type="ECO:0000256" key="2">
    <source>
        <dbReference type="ARBA" id="ARBA00022801"/>
    </source>
</evidence>
<evidence type="ECO:0000313" key="4">
    <source>
        <dbReference type="EMBL" id="MCO6395174.1"/>
    </source>
</evidence>
<keyword evidence="2" id="KW-0378">Hydrolase</keyword>
<comment type="caution">
    <text evidence="4">The sequence shown here is derived from an EMBL/GenBank/DDBJ whole genome shotgun (WGS) entry which is preliminary data.</text>
</comment>
<dbReference type="Gene3D" id="3.10.129.10">
    <property type="entry name" value="Hotdog Thioesterase"/>
    <property type="match status" value="1"/>
</dbReference>
<dbReference type="InterPro" id="IPR006683">
    <property type="entry name" value="Thioestr_dom"/>
</dbReference>
<dbReference type="CDD" id="cd03443">
    <property type="entry name" value="PaaI_thioesterase"/>
    <property type="match status" value="1"/>
</dbReference>
<proteinExistence type="inferred from homology"/>
<gene>
    <name evidence="4" type="ORF">JMN37_09360</name>
</gene>
<dbReference type="RefSeq" id="WP_070362482.1">
    <property type="nucleotide sequence ID" value="NZ_JAEUWV010000017.1"/>
</dbReference>
<dbReference type="PANTHER" id="PTHR43240">
    <property type="entry name" value="1,4-DIHYDROXY-2-NAPHTHOYL-COA THIOESTERASE 1"/>
    <property type="match status" value="1"/>
</dbReference>
<dbReference type="GO" id="GO:0005829">
    <property type="term" value="C:cytosol"/>
    <property type="evidence" value="ECO:0007669"/>
    <property type="project" value="TreeGrafter"/>
</dbReference>
<evidence type="ECO:0000313" key="5">
    <source>
        <dbReference type="Proteomes" id="UP001205920"/>
    </source>
</evidence>
<dbReference type="AlphaFoldDB" id="A0AAW5HYA0"/>
<dbReference type="Pfam" id="PF03061">
    <property type="entry name" value="4HBT"/>
    <property type="match status" value="1"/>
</dbReference>
<dbReference type="Proteomes" id="UP001205920">
    <property type="component" value="Unassembled WGS sequence"/>
</dbReference>
<dbReference type="EMBL" id="JAEUWV010000017">
    <property type="protein sequence ID" value="MCO6395174.1"/>
    <property type="molecule type" value="Genomic_DNA"/>
</dbReference>
<dbReference type="InterPro" id="IPR029069">
    <property type="entry name" value="HotDog_dom_sf"/>
</dbReference>
<dbReference type="InterPro" id="IPR003736">
    <property type="entry name" value="PAAI_dom"/>
</dbReference>
<feature type="domain" description="Thioesterase" evidence="3">
    <location>
        <begin position="58"/>
        <end position="128"/>
    </location>
</feature>
<sequence>MSFLFEKVDRELNEEELRTLNEYNNGYANTIGMVITACSPECVTAHIDVGPQHLQPAGIVNGGVYAGLAETVGSVAAMATAGRPAVGMNNNTDLLRSVRDGRIEASARPVHVGRRTHLWRIEMHHEGKLVALTNLKLLVP</sequence>
<dbReference type="NCBIfam" id="TIGR00369">
    <property type="entry name" value="unchar_dom_1"/>
    <property type="match status" value="1"/>
</dbReference>
<accession>A0AAW5HYA0</accession>
<reference evidence="4 5" key="1">
    <citation type="submission" date="2021-01" db="EMBL/GenBank/DDBJ databases">
        <title>Identification and Characterization of Corynebacterium sp.</title>
        <authorList>
            <person name="Luo Q."/>
            <person name="Qu P."/>
            <person name="Chen Q."/>
        </authorList>
    </citation>
    <scope>NUCLEOTIDE SEQUENCE [LARGE SCALE GENOMIC DNA]</scope>
    <source>
        <strain evidence="4 5">MC-18</strain>
    </source>
</reference>
<evidence type="ECO:0000259" key="3">
    <source>
        <dbReference type="Pfam" id="PF03061"/>
    </source>
</evidence>
<dbReference type="PANTHER" id="PTHR43240:SF5">
    <property type="entry name" value="1,4-DIHYDROXY-2-NAPHTHOYL-COA THIOESTERASE 1"/>
    <property type="match status" value="1"/>
</dbReference>
<name>A0AAW5HYA0_9CORY</name>
<evidence type="ECO:0000256" key="1">
    <source>
        <dbReference type="ARBA" id="ARBA00008324"/>
    </source>
</evidence>